<evidence type="ECO:0000313" key="2">
    <source>
        <dbReference type="EMBL" id="KAF4504178.1"/>
    </source>
</evidence>
<gene>
    <name evidence="2" type="ORF">G6O67_008365</name>
</gene>
<feature type="compositionally biased region" description="Polar residues" evidence="1">
    <location>
        <begin position="35"/>
        <end position="45"/>
    </location>
</feature>
<accession>A0A8H4LRS9</accession>
<feature type="compositionally biased region" description="Polar residues" evidence="1">
    <location>
        <begin position="92"/>
        <end position="102"/>
    </location>
</feature>
<keyword evidence="3" id="KW-1185">Reference proteome</keyword>
<name>A0A8H4LRS9_9HYPO</name>
<proteinExistence type="predicted"/>
<evidence type="ECO:0000313" key="3">
    <source>
        <dbReference type="Proteomes" id="UP000557566"/>
    </source>
</evidence>
<dbReference type="AlphaFoldDB" id="A0A8H4LRS9"/>
<dbReference type="Proteomes" id="UP000557566">
    <property type="component" value="Unassembled WGS sequence"/>
</dbReference>
<feature type="region of interest" description="Disordered" evidence="1">
    <location>
        <begin position="31"/>
        <end position="102"/>
    </location>
</feature>
<dbReference type="OrthoDB" id="5124663at2759"/>
<comment type="caution">
    <text evidence="2">The sequence shown here is derived from an EMBL/GenBank/DDBJ whole genome shotgun (WGS) entry which is preliminary data.</text>
</comment>
<feature type="compositionally biased region" description="Basic and acidic residues" evidence="1">
    <location>
        <begin position="78"/>
        <end position="91"/>
    </location>
</feature>
<protein>
    <submittedName>
        <fullName evidence="2">Uncharacterized protein</fullName>
    </submittedName>
</protein>
<evidence type="ECO:0000256" key="1">
    <source>
        <dbReference type="SAM" id="MobiDB-lite"/>
    </source>
</evidence>
<sequence length="333" mass="37207">MAVTRLFPRLGSKLSHSWPTLSLRLLYTAAPGHGSRSQSRGNTQRDVSEDRGPTVKPYGARVHPHPGRGQYRGGAQRDGPEDGERFTRPSTRENVQGGKTQQRVGVARYVAENARKFVKPHGTLLTTRENVRFLVEHDIEPDNARMSPFMSQPELRKISAEYRVRIAFSPRHVLHPFDMHYFDPKGHPLADMTRTRYARKKLEEPLWIMFTMRAAGVSAVVRVLTQRRLAGALHEALEGLGYSLAPGLGARKEIRGTLWISVLEPTATAAKPAKWFGKEVAAALDRECSRLIKRSPCDWALRPDSHSFPGARIASLFCDTDIGFLAAAAQNSR</sequence>
<organism evidence="2 3">
    <name type="scientific">Ophiocordyceps sinensis</name>
    <dbReference type="NCBI Taxonomy" id="72228"/>
    <lineage>
        <taxon>Eukaryota</taxon>
        <taxon>Fungi</taxon>
        <taxon>Dikarya</taxon>
        <taxon>Ascomycota</taxon>
        <taxon>Pezizomycotina</taxon>
        <taxon>Sordariomycetes</taxon>
        <taxon>Hypocreomycetidae</taxon>
        <taxon>Hypocreales</taxon>
        <taxon>Ophiocordycipitaceae</taxon>
        <taxon>Ophiocordyceps</taxon>
    </lineage>
</organism>
<reference evidence="2 3" key="1">
    <citation type="journal article" date="2020" name="Genome Biol. Evol.">
        <title>A new high-quality draft genome assembly of the Chinese cordyceps Ophiocordyceps sinensis.</title>
        <authorList>
            <person name="Shu R."/>
            <person name="Zhang J."/>
            <person name="Meng Q."/>
            <person name="Zhang H."/>
            <person name="Zhou G."/>
            <person name="Li M."/>
            <person name="Wu P."/>
            <person name="Zhao Y."/>
            <person name="Chen C."/>
            <person name="Qin Q."/>
        </authorList>
    </citation>
    <scope>NUCLEOTIDE SEQUENCE [LARGE SCALE GENOMIC DNA]</scope>
    <source>
        <strain evidence="2 3">IOZ07</strain>
    </source>
</reference>
<dbReference type="EMBL" id="JAAVMX010000011">
    <property type="protein sequence ID" value="KAF4504178.1"/>
    <property type="molecule type" value="Genomic_DNA"/>
</dbReference>